<comment type="subcellular location">
    <subcellularLocation>
        <location evidence="1">Cell envelope</location>
    </subcellularLocation>
</comment>
<dbReference type="GO" id="GO:0030246">
    <property type="term" value="F:carbohydrate binding"/>
    <property type="evidence" value="ECO:0007669"/>
    <property type="project" value="TreeGrafter"/>
</dbReference>
<dbReference type="PANTHER" id="PTHR30036:SF1">
    <property type="entry name" value="D-XYLOSE-BINDING PERIPLASMIC PROTEIN"/>
    <property type="match status" value="1"/>
</dbReference>
<sequence>MKLSKKISALLLVLVMLVFIIMAAGCGKDSGSSNSSERKAAKDINHIKIGVSIGTLKQERWQREIDMFNDYAKKNGFQLLVQVADDDPQKQVSQCENLINQGVNVLIVQSIDANACDPIVKEAHAAHIPVISYDRFIMNSDLDYYITFDSVKVGEVEAKFIVDKAPKGNYIWLKGGPEDNNAHLVAEGQKKILQPYIDRGDIKVVLEQWCKGWDPDQALKNTENGLTIAQNNIQGIIASNDGTAGGAIQALAAQGLAGKVPIAGQDADLAACQRIVEGTQTGTVYKPIAKLNRAAIELAVALALGKDPKSAIDQGLGEWKTLNNNFKDVPSYFVDVTAIDKSNLYKILIKQDKFQKLADVYKNVPQDQWPKE</sequence>
<dbReference type="OrthoDB" id="9769193at2"/>
<organism evidence="4 5">
    <name type="scientific">Lucifera butyrica</name>
    <dbReference type="NCBI Taxonomy" id="1351585"/>
    <lineage>
        <taxon>Bacteria</taxon>
        <taxon>Bacillati</taxon>
        <taxon>Bacillota</taxon>
        <taxon>Negativicutes</taxon>
        <taxon>Veillonellales</taxon>
        <taxon>Veillonellaceae</taxon>
        <taxon>Lucifera</taxon>
    </lineage>
</organism>
<dbReference type="RefSeq" id="WP_122629125.1">
    <property type="nucleotide sequence ID" value="NZ_UPPP01000084.1"/>
</dbReference>
<protein>
    <recommendedName>
        <fullName evidence="3">Periplasmic binding protein domain-containing protein</fullName>
    </recommendedName>
</protein>
<dbReference type="PROSITE" id="PS51257">
    <property type="entry name" value="PROKAR_LIPOPROTEIN"/>
    <property type="match status" value="1"/>
</dbReference>
<dbReference type="GO" id="GO:0030288">
    <property type="term" value="C:outer membrane-bounded periplasmic space"/>
    <property type="evidence" value="ECO:0007669"/>
    <property type="project" value="TreeGrafter"/>
</dbReference>
<dbReference type="InterPro" id="IPR028082">
    <property type="entry name" value="Peripla_BP_I"/>
</dbReference>
<evidence type="ECO:0000313" key="5">
    <source>
        <dbReference type="Proteomes" id="UP000277811"/>
    </source>
</evidence>
<feature type="domain" description="Periplasmic binding protein" evidence="3">
    <location>
        <begin position="49"/>
        <end position="306"/>
    </location>
</feature>
<gene>
    <name evidence="4" type="ORF">LUCI_3478</name>
</gene>
<name>A0A498RAJ4_9FIRM</name>
<dbReference type="EMBL" id="UPPP01000084">
    <property type="protein sequence ID" value="VBB08209.1"/>
    <property type="molecule type" value="Genomic_DNA"/>
</dbReference>
<keyword evidence="2" id="KW-0732">Signal</keyword>
<dbReference type="Gene3D" id="3.40.50.2300">
    <property type="match status" value="2"/>
</dbReference>
<dbReference type="Pfam" id="PF13407">
    <property type="entry name" value="Peripla_BP_4"/>
    <property type="match status" value="1"/>
</dbReference>
<dbReference type="AlphaFoldDB" id="A0A498RAJ4"/>
<dbReference type="SUPFAM" id="SSF53822">
    <property type="entry name" value="Periplasmic binding protein-like I"/>
    <property type="match status" value="1"/>
</dbReference>
<evidence type="ECO:0000256" key="1">
    <source>
        <dbReference type="ARBA" id="ARBA00004196"/>
    </source>
</evidence>
<dbReference type="InterPro" id="IPR050555">
    <property type="entry name" value="Bact_Solute-Bind_Prot2"/>
</dbReference>
<dbReference type="InterPro" id="IPR025997">
    <property type="entry name" value="SBP_2_dom"/>
</dbReference>
<evidence type="ECO:0000256" key="2">
    <source>
        <dbReference type="ARBA" id="ARBA00022729"/>
    </source>
</evidence>
<keyword evidence="5" id="KW-1185">Reference proteome</keyword>
<reference evidence="4 5" key="1">
    <citation type="submission" date="2018-06" db="EMBL/GenBank/DDBJ databases">
        <authorList>
            <person name="Strepis N."/>
        </authorList>
    </citation>
    <scope>NUCLEOTIDE SEQUENCE [LARGE SCALE GENOMIC DNA]</scope>
    <source>
        <strain evidence="4">LUCI</strain>
    </source>
</reference>
<dbReference type="PANTHER" id="PTHR30036">
    <property type="entry name" value="D-XYLOSE-BINDING PERIPLASMIC PROTEIN"/>
    <property type="match status" value="1"/>
</dbReference>
<evidence type="ECO:0000259" key="3">
    <source>
        <dbReference type="Pfam" id="PF13407"/>
    </source>
</evidence>
<dbReference type="CDD" id="cd19992">
    <property type="entry name" value="PBP1_ABC_xylose_binding-like"/>
    <property type="match status" value="1"/>
</dbReference>
<evidence type="ECO:0000313" key="4">
    <source>
        <dbReference type="EMBL" id="VBB08209.1"/>
    </source>
</evidence>
<proteinExistence type="predicted"/>
<dbReference type="Proteomes" id="UP000277811">
    <property type="component" value="Unassembled WGS sequence"/>
</dbReference>
<accession>A0A498RAJ4</accession>